<keyword evidence="6" id="KW-1185">Reference proteome</keyword>
<dbReference type="RefSeq" id="WP_235323366.1">
    <property type="nucleotide sequence ID" value="NZ_JAFBIT010000002.1"/>
</dbReference>
<dbReference type="EMBL" id="JAFBIT010000002">
    <property type="protein sequence ID" value="MCF2652306.1"/>
    <property type="molecule type" value="Genomic_DNA"/>
</dbReference>
<dbReference type="PROSITE" id="PS51379">
    <property type="entry name" value="4FE4S_FER_2"/>
    <property type="match status" value="2"/>
</dbReference>
<keyword evidence="2" id="KW-0408">Iron</keyword>
<reference evidence="5 6" key="1">
    <citation type="submission" date="2020-12" db="EMBL/GenBank/DDBJ databases">
        <title>Whole genome sequences of gut porcine anaerobes.</title>
        <authorList>
            <person name="Kubasova T."/>
            <person name="Jahodarova E."/>
            <person name="Rychlik I."/>
        </authorList>
    </citation>
    <scope>NUCLEOTIDE SEQUENCE [LARGE SCALE GENOMIC DNA]</scope>
    <source>
        <strain evidence="5 6">An867</strain>
    </source>
</reference>
<dbReference type="SUPFAM" id="SSF54862">
    <property type="entry name" value="4Fe-4S ferredoxins"/>
    <property type="match status" value="1"/>
</dbReference>
<evidence type="ECO:0000313" key="5">
    <source>
        <dbReference type="EMBL" id="MCF2652306.1"/>
    </source>
</evidence>
<feature type="domain" description="4Fe-4S ferredoxin-type" evidence="4">
    <location>
        <begin position="52"/>
        <end position="82"/>
    </location>
</feature>
<evidence type="ECO:0000256" key="3">
    <source>
        <dbReference type="ARBA" id="ARBA00023014"/>
    </source>
</evidence>
<protein>
    <submittedName>
        <fullName evidence="5">4Fe-4S binding protein</fullName>
    </submittedName>
</protein>
<accession>A0ABS9CPK2</accession>
<dbReference type="Gene3D" id="3.30.70.20">
    <property type="match status" value="1"/>
</dbReference>
<dbReference type="InterPro" id="IPR017900">
    <property type="entry name" value="4Fe4S_Fe_S_CS"/>
</dbReference>
<evidence type="ECO:0000256" key="1">
    <source>
        <dbReference type="ARBA" id="ARBA00022723"/>
    </source>
</evidence>
<organism evidence="5 6">
    <name type="scientific">Anaeromassilibacillus senegalensis</name>
    <dbReference type="NCBI Taxonomy" id="1673717"/>
    <lineage>
        <taxon>Bacteria</taxon>
        <taxon>Bacillati</taxon>
        <taxon>Bacillota</taxon>
        <taxon>Clostridia</taxon>
        <taxon>Eubacteriales</taxon>
        <taxon>Acutalibacteraceae</taxon>
        <taxon>Anaeromassilibacillus</taxon>
    </lineage>
</organism>
<gene>
    <name evidence="5" type="ORF">JQM67_06805</name>
</gene>
<feature type="domain" description="4Fe-4S ferredoxin-type" evidence="4">
    <location>
        <begin position="19"/>
        <end position="48"/>
    </location>
</feature>
<dbReference type="Pfam" id="PF12838">
    <property type="entry name" value="Fer4_7"/>
    <property type="match status" value="1"/>
</dbReference>
<name>A0ABS9CPK2_9FIRM</name>
<proteinExistence type="predicted"/>
<keyword evidence="1" id="KW-0479">Metal-binding</keyword>
<evidence type="ECO:0000259" key="4">
    <source>
        <dbReference type="PROSITE" id="PS51379"/>
    </source>
</evidence>
<dbReference type="InterPro" id="IPR017896">
    <property type="entry name" value="4Fe4S_Fe-S-bd"/>
</dbReference>
<sequence length="100" mass="11109">MSELKNKELFAEPVPCSARPLLFDDEKCIGCNACANICQVDILIPAPEKGRHPIVLYPGECYYCGACVMACPRDGAIRLQHPLMNRAKFVPVRKGEHHEA</sequence>
<dbReference type="Proteomes" id="UP001299220">
    <property type="component" value="Unassembled WGS sequence"/>
</dbReference>
<dbReference type="PROSITE" id="PS00198">
    <property type="entry name" value="4FE4S_FER_1"/>
    <property type="match status" value="1"/>
</dbReference>
<keyword evidence="3" id="KW-0411">Iron-sulfur</keyword>
<evidence type="ECO:0000256" key="2">
    <source>
        <dbReference type="ARBA" id="ARBA00023004"/>
    </source>
</evidence>
<evidence type="ECO:0000313" key="6">
    <source>
        <dbReference type="Proteomes" id="UP001299220"/>
    </source>
</evidence>
<comment type="caution">
    <text evidence="5">The sequence shown here is derived from an EMBL/GenBank/DDBJ whole genome shotgun (WGS) entry which is preliminary data.</text>
</comment>